<evidence type="ECO:0000256" key="5">
    <source>
        <dbReference type="ARBA" id="ARBA00048391"/>
    </source>
</evidence>
<dbReference type="AlphaFoldDB" id="A0A9N9F8J0"/>
<evidence type="ECO:0000256" key="2">
    <source>
        <dbReference type="ARBA" id="ARBA00022603"/>
    </source>
</evidence>
<dbReference type="Pfam" id="PF05175">
    <property type="entry name" value="MTS"/>
    <property type="match status" value="1"/>
</dbReference>
<proteinExistence type="predicted"/>
<dbReference type="Proteomes" id="UP000789739">
    <property type="component" value="Unassembled WGS sequence"/>
</dbReference>
<evidence type="ECO:0000313" key="8">
    <source>
        <dbReference type="EMBL" id="CAG8516095.1"/>
    </source>
</evidence>
<accession>A0A9N9F8J0</accession>
<feature type="compositionally biased region" description="Basic and acidic residues" evidence="6">
    <location>
        <begin position="1"/>
        <end position="25"/>
    </location>
</feature>
<dbReference type="EMBL" id="CAJVPI010000301">
    <property type="protein sequence ID" value="CAG8516095.1"/>
    <property type="molecule type" value="Genomic_DNA"/>
</dbReference>
<protein>
    <recommendedName>
        <fullName evidence="1">peptide chain release factor N(5)-glutamine methyltransferase</fullName>
        <ecNumber evidence="1">2.1.1.297</ecNumber>
    </recommendedName>
</protein>
<evidence type="ECO:0000259" key="7">
    <source>
        <dbReference type="Pfam" id="PF05175"/>
    </source>
</evidence>
<sequence>MAQAARNEKNSKFNDKAWKSHASERKGRKHAASTGTQPFCNLEIITRPPVLIPRWETEEWTTRVTSLLYSRLHNLAKPIHILDVCTGSGCIALSLAHNMPANTCFVRGIDISSQALTLANLNLQTFRSNNLIKNDITFSKVDIMNDNEIAGFVQNDQPAFDLILSNPPYISREQYEKLGDEVKLWEDEIALIADDNGTAFHSRIINLAANGLLKRLNGCSVVPRLVMEFGADQQGATIMREMERSKFTSIEVWKDGVGRDRCVVGSISQ</sequence>
<dbReference type="OrthoDB" id="269872at2759"/>
<dbReference type="InterPro" id="IPR007848">
    <property type="entry name" value="Small_mtfrase_dom"/>
</dbReference>
<dbReference type="Gene3D" id="3.40.50.150">
    <property type="entry name" value="Vaccinia Virus protein VP39"/>
    <property type="match status" value="1"/>
</dbReference>
<organism evidence="8 9">
    <name type="scientific">Paraglomus brasilianum</name>
    <dbReference type="NCBI Taxonomy" id="144538"/>
    <lineage>
        <taxon>Eukaryota</taxon>
        <taxon>Fungi</taxon>
        <taxon>Fungi incertae sedis</taxon>
        <taxon>Mucoromycota</taxon>
        <taxon>Glomeromycotina</taxon>
        <taxon>Glomeromycetes</taxon>
        <taxon>Paraglomerales</taxon>
        <taxon>Paraglomeraceae</taxon>
        <taxon>Paraglomus</taxon>
    </lineage>
</organism>
<keyword evidence="3" id="KW-0808">Transferase</keyword>
<keyword evidence="4" id="KW-0949">S-adenosyl-L-methionine</keyword>
<comment type="catalytic activity">
    <reaction evidence="5">
        <text>L-glutaminyl-[peptide chain release factor] + S-adenosyl-L-methionine = N(5)-methyl-L-glutaminyl-[peptide chain release factor] + S-adenosyl-L-homocysteine + H(+)</text>
        <dbReference type="Rhea" id="RHEA:42896"/>
        <dbReference type="Rhea" id="RHEA-COMP:10271"/>
        <dbReference type="Rhea" id="RHEA-COMP:10272"/>
        <dbReference type="ChEBI" id="CHEBI:15378"/>
        <dbReference type="ChEBI" id="CHEBI:30011"/>
        <dbReference type="ChEBI" id="CHEBI:57856"/>
        <dbReference type="ChEBI" id="CHEBI:59789"/>
        <dbReference type="ChEBI" id="CHEBI:61891"/>
        <dbReference type="EC" id="2.1.1.297"/>
    </reaction>
</comment>
<dbReference type="InterPro" id="IPR029063">
    <property type="entry name" value="SAM-dependent_MTases_sf"/>
</dbReference>
<feature type="domain" description="Methyltransferase small" evidence="7">
    <location>
        <begin position="65"/>
        <end position="174"/>
    </location>
</feature>
<keyword evidence="9" id="KW-1185">Reference proteome</keyword>
<dbReference type="PROSITE" id="PS00092">
    <property type="entry name" value="N6_MTASE"/>
    <property type="match status" value="1"/>
</dbReference>
<evidence type="ECO:0000256" key="1">
    <source>
        <dbReference type="ARBA" id="ARBA00012771"/>
    </source>
</evidence>
<reference evidence="8" key="1">
    <citation type="submission" date="2021-06" db="EMBL/GenBank/DDBJ databases">
        <authorList>
            <person name="Kallberg Y."/>
            <person name="Tangrot J."/>
            <person name="Rosling A."/>
        </authorList>
    </citation>
    <scope>NUCLEOTIDE SEQUENCE</scope>
    <source>
        <strain evidence="8">BR232B</strain>
    </source>
</reference>
<evidence type="ECO:0000256" key="3">
    <source>
        <dbReference type="ARBA" id="ARBA00022679"/>
    </source>
</evidence>
<dbReference type="InterPro" id="IPR050320">
    <property type="entry name" value="N5-glutamine_MTase"/>
</dbReference>
<dbReference type="InterPro" id="IPR002052">
    <property type="entry name" value="DNA_methylase_N6_adenine_CS"/>
</dbReference>
<comment type="caution">
    <text evidence="8">The sequence shown here is derived from an EMBL/GenBank/DDBJ whole genome shotgun (WGS) entry which is preliminary data.</text>
</comment>
<name>A0A9N9F8J0_9GLOM</name>
<feature type="region of interest" description="Disordered" evidence="6">
    <location>
        <begin position="1"/>
        <end position="34"/>
    </location>
</feature>
<dbReference type="GO" id="GO:0102559">
    <property type="term" value="F:peptide chain release factor N(5)-glutamine methyltransferase activity"/>
    <property type="evidence" value="ECO:0007669"/>
    <property type="project" value="UniProtKB-EC"/>
</dbReference>
<evidence type="ECO:0000256" key="4">
    <source>
        <dbReference type="ARBA" id="ARBA00022691"/>
    </source>
</evidence>
<dbReference type="InterPro" id="IPR004556">
    <property type="entry name" value="HemK-like"/>
</dbReference>
<dbReference type="SUPFAM" id="SSF53335">
    <property type="entry name" value="S-adenosyl-L-methionine-dependent methyltransferases"/>
    <property type="match status" value="1"/>
</dbReference>
<evidence type="ECO:0000313" key="9">
    <source>
        <dbReference type="Proteomes" id="UP000789739"/>
    </source>
</evidence>
<dbReference type="GO" id="GO:0032259">
    <property type="term" value="P:methylation"/>
    <property type="evidence" value="ECO:0007669"/>
    <property type="project" value="UniProtKB-KW"/>
</dbReference>
<dbReference type="CDD" id="cd02440">
    <property type="entry name" value="AdoMet_MTases"/>
    <property type="match status" value="1"/>
</dbReference>
<dbReference type="PANTHER" id="PTHR18895:SF74">
    <property type="entry name" value="MTRF1L RELEASE FACTOR GLUTAMINE METHYLTRANSFERASE"/>
    <property type="match status" value="1"/>
</dbReference>
<dbReference type="GO" id="GO:0003676">
    <property type="term" value="F:nucleic acid binding"/>
    <property type="evidence" value="ECO:0007669"/>
    <property type="project" value="InterPro"/>
</dbReference>
<dbReference type="NCBIfam" id="TIGR00536">
    <property type="entry name" value="hemK_fam"/>
    <property type="match status" value="1"/>
</dbReference>
<evidence type="ECO:0000256" key="6">
    <source>
        <dbReference type="SAM" id="MobiDB-lite"/>
    </source>
</evidence>
<gene>
    <name evidence="8" type="ORF">PBRASI_LOCUS3373</name>
</gene>
<keyword evidence="2" id="KW-0489">Methyltransferase</keyword>
<dbReference type="GO" id="GO:0005739">
    <property type="term" value="C:mitochondrion"/>
    <property type="evidence" value="ECO:0007669"/>
    <property type="project" value="TreeGrafter"/>
</dbReference>
<dbReference type="EC" id="2.1.1.297" evidence="1"/>
<dbReference type="PANTHER" id="PTHR18895">
    <property type="entry name" value="HEMK METHYLTRANSFERASE"/>
    <property type="match status" value="1"/>
</dbReference>